<feature type="compositionally biased region" description="Low complexity" evidence="2">
    <location>
        <begin position="555"/>
        <end position="567"/>
    </location>
</feature>
<dbReference type="InterPro" id="IPR036465">
    <property type="entry name" value="vWFA_dom_sf"/>
</dbReference>
<dbReference type="PANTHER" id="PTHR22550:SF14">
    <property type="entry name" value="VWFA DOMAIN-CONTAINING PROTEIN"/>
    <property type="match status" value="1"/>
</dbReference>
<protein>
    <recommendedName>
        <fullName evidence="4">VWFA domain-containing protein</fullName>
    </recommendedName>
</protein>
<dbReference type="SMART" id="SM00327">
    <property type="entry name" value="VWA"/>
    <property type="match status" value="1"/>
</dbReference>
<keyword evidence="1" id="KW-0802">TPR repeat</keyword>
<evidence type="ECO:0000313" key="8">
    <source>
        <dbReference type="Proteomes" id="UP000307706"/>
    </source>
</evidence>
<dbReference type="Gene3D" id="1.25.40.10">
    <property type="entry name" value="Tetratricopeptide repeat domain"/>
    <property type="match status" value="1"/>
</dbReference>
<dbReference type="PANTHER" id="PTHR22550">
    <property type="entry name" value="SPORE GERMINATION PROTEIN"/>
    <property type="match status" value="1"/>
</dbReference>
<dbReference type="Pfam" id="PF13519">
    <property type="entry name" value="VWA_2"/>
    <property type="match status" value="1"/>
</dbReference>
<evidence type="ECO:0000256" key="3">
    <source>
        <dbReference type="SAM" id="Phobius"/>
    </source>
</evidence>
<accession>A0A5S3XTM8</accession>
<proteinExistence type="predicted"/>
<dbReference type="Gene3D" id="3.40.50.410">
    <property type="entry name" value="von Willebrand factor, type A domain"/>
    <property type="match status" value="1"/>
</dbReference>
<dbReference type="Proteomes" id="UP000307706">
    <property type="component" value="Unassembled WGS sequence"/>
</dbReference>
<feature type="transmembrane region" description="Helical" evidence="3">
    <location>
        <begin position="6"/>
        <end position="26"/>
    </location>
</feature>
<keyword evidence="3" id="KW-0472">Membrane</keyword>
<dbReference type="SUPFAM" id="SSF53300">
    <property type="entry name" value="vWA-like"/>
    <property type="match status" value="1"/>
</dbReference>
<keyword evidence="7" id="KW-1185">Reference proteome</keyword>
<dbReference type="SUPFAM" id="SSF48452">
    <property type="entry name" value="TPR-like"/>
    <property type="match status" value="1"/>
</dbReference>
<gene>
    <name evidence="6" type="ORF">CWB96_02835</name>
    <name evidence="5" type="ORF">CWB97_20070</name>
</gene>
<reference evidence="7 8" key="2">
    <citation type="submission" date="2019-06" db="EMBL/GenBank/DDBJ databases">
        <title>Co-occurence of chitin degradation, pigmentation and bioactivity in marine Pseudoalteromonas.</title>
        <authorList>
            <person name="Sonnenschein E.C."/>
            <person name="Bech P.K."/>
        </authorList>
    </citation>
    <scope>NUCLEOTIDE SEQUENCE [LARGE SCALE GENOMIC DNA]</scope>
    <source>
        <strain evidence="8">S2231</strain>
        <strain evidence="5 7">S2233</strain>
    </source>
</reference>
<dbReference type="OrthoDB" id="9807628at2"/>
<name>A0A5S3XTM8_9GAMM</name>
<feature type="repeat" description="TPR" evidence="1">
    <location>
        <begin position="399"/>
        <end position="432"/>
    </location>
</feature>
<evidence type="ECO:0000313" key="7">
    <source>
        <dbReference type="Proteomes" id="UP000305730"/>
    </source>
</evidence>
<dbReference type="InterPro" id="IPR019734">
    <property type="entry name" value="TPR_rpt"/>
</dbReference>
<evidence type="ECO:0000259" key="4">
    <source>
        <dbReference type="PROSITE" id="PS50234"/>
    </source>
</evidence>
<feature type="region of interest" description="Disordered" evidence="2">
    <location>
        <begin position="448"/>
        <end position="636"/>
    </location>
</feature>
<comment type="caution">
    <text evidence="6">The sequence shown here is derived from an EMBL/GenBank/DDBJ whole genome shotgun (WGS) entry which is preliminary data.</text>
</comment>
<reference evidence="6" key="3">
    <citation type="submission" date="2019-09" db="EMBL/GenBank/DDBJ databases">
        <title>Co-occurence of chitin degradation, pigmentation and bioactivity in marine Pseudoalteromonas.</title>
        <authorList>
            <person name="Sonnenschein E.C."/>
            <person name="Bech P.K."/>
        </authorList>
    </citation>
    <scope>NUCLEOTIDE SEQUENCE</scope>
    <source>
        <strain evidence="6">S2231</strain>
    </source>
</reference>
<feature type="transmembrane region" description="Helical" evidence="3">
    <location>
        <begin position="59"/>
        <end position="77"/>
    </location>
</feature>
<dbReference type="PROSITE" id="PS50234">
    <property type="entry name" value="VWFA"/>
    <property type="match status" value="1"/>
</dbReference>
<feature type="compositionally biased region" description="Low complexity" evidence="2">
    <location>
        <begin position="448"/>
        <end position="467"/>
    </location>
</feature>
<dbReference type="EMBL" id="PNCK01000092">
    <property type="protein sequence ID" value="TMP40019.1"/>
    <property type="molecule type" value="Genomic_DNA"/>
</dbReference>
<dbReference type="RefSeq" id="WP_138598368.1">
    <property type="nucleotide sequence ID" value="NZ_PNCK01000092.1"/>
</dbReference>
<dbReference type="EMBL" id="PNCL01000013">
    <property type="protein sequence ID" value="TMP61907.1"/>
    <property type="molecule type" value="Genomic_DNA"/>
</dbReference>
<evidence type="ECO:0000256" key="1">
    <source>
        <dbReference type="PROSITE-ProRule" id="PRU00339"/>
    </source>
</evidence>
<dbReference type="Proteomes" id="UP000305730">
    <property type="component" value="Unassembled WGS sequence"/>
</dbReference>
<keyword evidence="3" id="KW-0812">Transmembrane</keyword>
<reference evidence="6 8" key="1">
    <citation type="submission" date="2017-12" db="EMBL/GenBank/DDBJ databases">
        <authorList>
            <person name="Paulsen S."/>
            <person name="Gram L.K."/>
        </authorList>
    </citation>
    <scope>NUCLEOTIDE SEQUENCE [LARGE SCALE GENOMIC DNA]</scope>
    <source>
        <strain evidence="6 8">S2231</strain>
        <strain evidence="5">S2233</strain>
    </source>
</reference>
<feature type="compositionally biased region" description="Basic and acidic residues" evidence="2">
    <location>
        <begin position="500"/>
        <end position="511"/>
    </location>
</feature>
<feature type="compositionally biased region" description="Basic and acidic residues" evidence="2">
    <location>
        <begin position="543"/>
        <end position="554"/>
    </location>
</feature>
<organism evidence="6 8">
    <name type="scientific">Pseudoalteromonas citrea</name>
    <dbReference type="NCBI Taxonomy" id="43655"/>
    <lineage>
        <taxon>Bacteria</taxon>
        <taxon>Pseudomonadati</taxon>
        <taxon>Pseudomonadota</taxon>
        <taxon>Gammaproteobacteria</taxon>
        <taxon>Alteromonadales</taxon>
        <taxon>Pseudoalteromonadaceae</taxon>
        <taxon>Pseudoalteromonas</taxon>
    </lineage>
</organism>
<dbReference type="PROSITE" id="PS50005">
    <property type="entry name" value="TPR"/>
    <property type="match status" value="1"/>
</dbReference>
<dbReference type="InterPro" id="IPR050768">
    <property type="entry name" value="UPF0353/GerABKA_families"/>
</dbReference>
<dbReference type="InterPro" id="IPR011990">
    <property type="entry name" value="TPR-like_helical_dom_sf"/>
</dbReference>
<dbReference type="InterPro" id="IPR002035">
    <property type="entry name" value="VWF_A"/>
</dbReference>
<sequence>MEFMFIRPELLWLLVPWFILTSLQFIKNAKHKRSPLIAPHLANIMLSEGQQKSKSHSPLLIAVFMLIAIICAAGPSFEKQQVPVFQTKQARVVLMDMSYSMYSTDIAPNRLTQARFKTLDMIDLFKEGDTALVAYAGDAFTVSPLTSDAQTLSNLIPSLSPEIMPSKGSNVLAGLDQSISLLKQAGYQNGEIVLITDGLDQDDVDDIRSELKHHAYTLHIYAVGTEQGAPIALPEGGFLKDNSGQIVVPNLNVSRLSSLARSQNGQFAAYSTAAHDLTIFKPQVDNNQLNETRQSEMLWRIDAGHYGLLILLPLALLLIRKTGLTLSLLALMLIPNEQVYAADWQAWFKNNDQNALSAYQQEQFSAAGSADNLALKGAALYKQGQFEEAASVLKNTTSAIGQYNYANALAKSGQLEAALEAYDSALKQDPEFQQALDNQKLVEDLLKQQQEQEQDQQQNQDQQNNEQQDNEQQDNSKSDQQQSNGEQSDQQSGDDQQQSEQDKSDSSDPSKDGQNNSPDMQSDTKEPQDEPQEENSAQAQQGDEQKGEEDKLTEQEMQAQQQAQQNRQEPEQSPEGMGEVTAQPLTPEEKEKAQQLSQLLRKVPDDPAILLRNKMQLEAQQRAQQQRRRQGVEKSW</sequence>
<evidence type="ECO:0000256" key="2">
    <source>
        <dbReference type="SAM" id="MobiDB-lite"/>
    </source>
</evidence>
<feature type="compositionally biased region" description="Low complexity" evidence="2">
    <location>
        <begin position="473"/>
        <end position="499"/>
    </location>
</feature>
<evidence type="ECO:0000313" key="6">
    <source>
        <dbReference type="EMBL" id="TMP61907.1"/>
    </source>
</evidence>
<feature type="domain" description="VWFA" evidence="4">
    <location>
        <begin position="90"/>
        <end position="297"/>
    </location>
</feature>
<dbReference type="AlphaFoldDB" id="A0A5S3XTM8"/>
<dbReference type="SMART" id="SM00028">
    <property type="entry name" value="TPR"/>
    <property type="match status" value="1"/>
</dbReference>
<keyword evidence="3" id="KW-1133">Transmembrane helix</keyword>
<evidence type="ECO:0000313" key="5">
    <source>
        <dbReference type="EMBL" id="TMP40019.1"/>
    </source>
</evidence>